<dbReference type="SUPFAM" id="SSF56801">
    <property type="entry name" value="Acetyl-CoA synthetase-like"/>
    <property type="match status" value="1"/>
</dbReference>
<reference evidence="1 2" key="1">
    <citation type="journal article" date="2016" name="PLoS ONE">
        <title>The Identification of Novel Diagnostic Marker Genes for the Detection of Beer Spoiling Pediococcus damnosus Strains Using the BlAst Diagnostic Gene findEr.</title>
        <authorList>
            <person name="Behr J."/>
            <person name="Geissler A.J."/>
            <person name="Schmid J."/>
            <person name="Zehe A."/>
            <person name="Vogel R.F."/>
        </authorList>
    </citation>
    <scope>NUCLEOTIDE SEQUENCE [LARGE SCALE GENOMIC DNA]</scope>
    <source>
        <strain evidence="1 2">TMW 2.1535</strain>
    </source>
</reference>
<accession>A0ABM6A5V1</accession>
<dbReference type="EMBL" id="CP012288">
    <property type="protein sequence ID" value="AMV67736.1"/>
    <property type="molecule type" value="Genomic_DNA"/>
</dbReference>
<gene>
    <name evidence="1" type="ORF">ADU72_1811</name>
</gene>
<sequence length="60" mass="6973">MQITNVINAIDKNSEQTPDRIAYDYLGETHTYHELKCYSDALASKMVLRQLLLVNKILEF</sequence>
<evidence type="ECO:0000313" key="2">
    <source>
        <dbReference type="Proteomes" id="UP000076244"/>
    </source>
</evidence>
<organism evidence="1 2">
    <name type="scientific">Pediococcus damnosus</name>
    <dbReference type="NCBI Taxonomy" id="51663"/>
    <lineage>
        <taxon>Bacteria</taxon>
        <taxon>Bacillati</taxon>
        <taxon>Bacillota</taxon>
        <taxon>Bacilli</taxon>
        <taxon>Lactobacillales</taxon>
        <taxon>Lactobacillaceae</taxon>
        <taxon>Pediococcus</taxon>
    </lineage>
</organism>
<evidence type="ECO:0000313" key="1">
    <source>
        <dbReference type="EMBL" id="AMV67736.1"/>
    </source>
</evidence>
<name>A0ABM6A5V1_9LACO</name>
<protein>
    <submittedName>
        <fullName evidence="1">Uncharacterized protein</fullName>
    </submittedName>
</protein>
<keyword evidence="2" id="KW-1185">Reference proteome</keyword>
<dbReference type="RefSeq" id="WP_062916733.1">
    <property type="nucleotide sequence ID" value="NZ_CP012288.1"/>
</dbReference>
<dbReference type="Proteomes" id="UP000076244">
    <property type="component" value="Chromosome"/>
</dbReference>
<proteinExistence type="predicted"/>